<protein>
    <recommendedName>
        <fullName evidence="4">Syringolide-induced protein 14-1-1</fullName>
    </recommendedName>
</protein>
<dbReference type="EMBL" id="BAABME010007981">
    <property type="protein sequence ID" value="GAA0172142.1"/>
    <property type="molecule type" value="Genomic_DNA"/>
</dbReference>
<organism evidence="2 3">
    <name type="scientific">Lithospermum erythrorhizon</name>
    <name type="common">Purple gromwell</name>
    <name type="synonym">Lithospermum officinale var. erythrorhizon</name>
    <dbReference type="NCBI Taxonomy" id="34254"/>
    <lineage>
        <taxon>Eukaryota</taxon>
        <taxon>Viridiplantae</taxon>
        <taxon>Streptophyta</taxon>
        <taxon>Embryophyta</taxon>
        <taxon>Tracheophyta</taxon>
        <taxon>Spermatophyta</taxon>
        <taxon>Magnoliopsida</taxon>
        <taxon>eudicotyledons</taxon>
        <taxon>Gunneridae</taxon>
        <taxon>Pentapetalae</taxon>
        <taxon>asterids</taxon>
        <taxon>lamiids</taxon>
        <taxon>Boraginales</taxon>
        <taxon>Boraginaceae</taxon>
        <taxon>Boraginoideae</taxon>
        <taxon>Lithospermeae</taxon>
        <taxon>Lithospermum</taxon>
    </lineage>
</organism>
<evidence type="ECO:0000256" key="1">
    <source>
        <dbReference type="SAM" id="MobiDB-lite"/>
    </source>
</evidence>
<evidence type="ECO:0008006" key="4">
    <source>
        <dbReference type="Google" id="ProtNLM"/>
    </source>
</evidence>
<keyword evidence="3" id="KW-1185">Reference proteome</keyword>
<dbReference type="InterPro" id="IPR038796">
    <property type="entry name" value="At1g76070-like"/>
</dbReference>
<evidence type="ECO:0000313" key="2">
    <source>
        <dbReference type="EMBL" id="GAA0172142.1"/>
    </source>
</evidence>
<feature type="region of interest" description="Disordered" evidence="1">
    <location>
        <begin position="48"/>
        <end position="126"/>
    </location>
</feature>
<evidence type="ECO:0000313" key="3">
    <source>
        <dbReference type="Proteomes" id="UP001454036"/>
    </source>
</evidence>
<name>A0AAV3RAX3_LITER</name>
<dbReference type="AlphaFoldDB" id="A0AAV3RAX3"/>
<proteinExistence type="predicted"/>
<dbReference type="PANTHER" id="PTHR34779">
    <property type="entry name" value="OS09G0542900 PROTEIN"/>
    <property type="match status" value="1"/>
</dbReference>
<feature type="compositionally biased region" description="Basic and acidic residues" evidence="1">
    <location>
        <begin position="64"/>
        <end position="81"/>
    </location>
</feature>
<gene>
    <name evidence="2" type="ORF">LIER_26027</name>
</gene>
<accession>A0AAV3RAX3</accession>
<sequence length="249" mass="27970">MENTKPARKSLFKFLTLIPKTAASFGFQNPQFSPGREKQRANQELKNHMNKGFSGPISIIPQEARNKSKNSETEFDTHEPTSPRISCMGQIKNRKKLSKKKNVLSQKDVHKNHESPASHAVKKKPSNGGFLGLFGNAKCGRKSSGAFLEKPKEMTNVAPNLGQMRRFASGRESLANFDWTKAQIAPGNYSDEESRGEEYDEEVMIPFSAPIPRGGGEFARIPLEAKKEINIWKRRTMVQPRPLNMDTPN</sequence>
<reference evidence="2 3" key="1">
    <citation type="submission" date="2024-01" db="EMBL/GenBank/DDBJ databases">
        <title>The complete chloroplast genome sequence of Lithospermum erythrorhizon: insights into the phylogenetic relationship among Boraginaceae species and the maternal lineages of purple gromwells.</title>
        <authorList>
            <person name="Okada T."/>
            <person name="Watanabe K."/>
        </authorList>
    </citation>
    <scope>NUCLEOTIDE SEQUENCE [LARGE SCALE GENOMIC DNA]</scope>
</reference>
<dbReference type="Proteomes" id="UP001454036">
    <property type="component" value="Unassembled WGS sequence"/>
</dbReference>
<dbReference type="PANTHER" id="PTHR34779:SF1">
    <property type="entry name" value="OS09G0542900 PROTEIN"/>
    <property type="match status" value="1"/>
</dbReference>
<comment type="caution">
    <text evidence="2">The sequence shown here is derived from an EMBL/GenBank/DDBJ whole genome shotgun (WGS) entry which is preliminary data.</text>
</comment>
<feature type="compositionally biased region" description="Basic and acidic residues" evidence="1">
    <location>
        <begin position="107"/>
        <end position="116"/>
    </location>
</feature>
<feature type="compositionally biased region" description="Basic residues" evidence="1">
    <location>
        <begin position="92"/>
        <end position="102"/>
    </location>
</feature>